<evidence type="ECO:0000313" key="2">
    <source>
        <dbReference type="EMBL" id="KOS47697.1"/>
    </source>
</evidence>
<protein>
    <submittedName>
        <fullName evidence="2">Uncharacterized protein</fullName>
    </submittedName>
</protein>
<proteinExistence type="predicted"/>
<name>A0A0M8PBT9_9EURO</name>
<sequence length="65" mass="6958">PPPVLVVSDASYLLDCIGAYMKSVSRTNPIPVNTSGDKLLWPKSPAPAPTSFPPSKFSFSAQPKR</sequence>
<feature type="compositionally biased region" description="Polar residues" evidence="1">
    <location>
        <begin position="26"/>
        <end position="36"/>
    </location>
</feature>
<dbReference type="OrthoDB" id="4340226at2759"/>
<comment type="caution">
    <text evidence="2">The sequence shown here is derived from an EMBL/GenBank/DDBJ whole genome shotgun (WGS) entry which is preliminary data.</text>
</comment>
<keyword evidence="3" id="KW-1185">Reference proteome</keyword>
<evidence type="ECO:0000256" key="1">
    <source>
        <dbReference type="SAM" id="MobiDB-lite"/>
    </source>
</evidence>
<dbReference type="Proteomes" id="UP000037696">
    <property type="component" value="Unassembled WGS sequence"/>
</dbReference>
<gene>
    <name evidence="2" type="ORF">ACN38_g1307</name>
</gene>
<organism evidence="2 3">
    <name type="scientific">Penicillium nordicum</name>
    <dbReference type="NCBI Taxonomy" id="229535"/>
    <lineage>
        <taxon>Eukaryota</taxon>
        <taxon>Fungi</taxon>
        <taxon>Dikarya</taxon>
        <taxon>Ascomycota</taxon>
        <taxon>Pezizomycotina</taxon>
        <taxon>Eurotiomycetes</taxon>
        <taxon>Eurotiomycetidae</taxon>
        <taxon>Eurotiales</taxon>
        <taxon>Aspergillaceae</taxon>
        <taxon>Penicillium</taxon>
    </lineage>
</organism>
<dbReference type="AlphaFoldDB" id="A0A0M8PBT9"/>
<evidence type="ECO:0000313" key="3">
    <source>
        <dbReference type="Proteomes" id="UP000037696"/>
    </source>
</evidence>
<feature type="compositionally biased region" description="Low complexity" evidence="1">
    <location>
        <begin position="53"/>
        <end position="65"/>
    </location>
</feature>
<accession>A0A0M8PBT9</accession>
<feature type="region of interest" description="Disordered" evidence="1">
    <location>
        <begin position="26"/>
        <end position="65"/>
    </location>
</feature>
<dbReference type="EMBL" id="LHQQ01000013">
    <property type="protein sequence ID" value="KOS47697.1"/>
    <property type="molecule type" value="Genomic_DNA"/>
</dbReference>
<reference evidence="2 3" key="1">
    <citation type="submission" date="2015-08" db="EMBL/GenBank/DDBJ databases">
        <title>Genome sequencing of Penicillium nordicum.</title>
        <authorList>
            <person name="Nguyen H.D."/>
            <person name="Seifert K.A."/>
        </authorList>
    </citation>
    <scope>NUCLEOTIDE SEQUENCE [LARGE SCALE GENOMIC DNA]</scope>
    <source>
        <strain evidence="2 3">DAOMC 185683</strain>
    </source>
</reference>
<feature type="non-terminal residue" evidence="2">
    <location>
        <position position="1"/>
    </location>
</feature>